<accession>A0A101LYE3</accession>
<sequence>MVHRATPLCWRYTLPVYMGVRSVVGIVRRPILHWSFDGVDSSLPCTLCVSSWVGASLGALLALRLLGGGSNRA</sequence>
<name>A0A101LYE3_PICGL</name>
<comment type="caution">
    <text evidence="1">The sequence shown here is derived from an EMBL/GenBank/DDBJ whole genome shotgun (WGS) entry which is preliminary data.</text>
</comment>
<dbReference type="AlphaFoldDB" id="A0A101LYE3"/>
<dbReference type="EMBL" id="LKAM01000007">
    <property type="protein sequence ID" value="KUM47488.1"/>
    <property type="molecule type" value="Genomic_DNA"/>
</dbReference>
<keyword evidence="1" id="KW-0496">Mitochondrion</keyword>
<reference evidence="1" key="1">
    <citation type="journal article" date="2015" name="Genome Biol. Evol.">
        <title>Organellar Genomes of White Spruce (Picea glauca): Assembly and Annotation.</title>
        <authorList>
            <person name="Jackman S.D."/>
            <person name="Warren R.L."/>
            <person name="Gibb E.A."/>
            <person name="Vandervalk B.P."/>
            <person name="Mohamadi H."/>
            <person name="Chu J."/>
            <person name="Raymond A."/>
            <person name="Pleasance S."/>
            <person name="Coope R."/>
            <person name="Wildung M.R."/>
            <person name="Ritland C.E."/>
            <person name="Bousquet J."/>
            <person name="Jones S.J."/>
            <person name="Bohlmann J."/>
            <person name="Birol I."/>
        </authorList>
    </citation>
    <scope>NUCLEOTIDE SEQUENCE [LARGE SCALE GENOMIC DNA]</scope>
    <source>
        <tissue evidence="1">Flushing bud</tissue>
    </source>
</reference>
<geneLocation type="mitochondrion" evidence="1"/>
<proteinExistence type="predicted"/>
<gene>
    <name evidence="1" type="ORF">ABT39_MTgene5674</name>
</gene>
<organism evidence="1">
    <name type="scientific">Picea glauca</name>
    <name type="common">White spruce</name>
    <name type="synonym">Pinus glauca</name>
    <dbReference type="NCBI Taxonomy" id="3330"/>
    <lineage>
        <taxon>Eukaryota</taxon>
        <taxon>Viridiplantae</taxon>
        <taxon>Streptophyta</taxon>
        <taxon>Embryophyta</taxon>
        <taxon>Tracheophyta</taxon>
        <taxon>Spermatophyta</taxon>
        <taxon>Pinopsida</taxon>
        <taxon>Pinidae</taxon>
        <taxon>Conifers I</taxon>
        <taxon>Pinales</taxon>
        <taxon>Pinaceae</taxon>
        <taxon>Picea</taxon>
    </lineage>
</organism>
<protein>
    <submittedName>
        <fullName evidence="1">Uncharacterized protein</fullName>
    </submittedName>
</protein>
<evidence type="ECO:0000313" key="1">
    <source>
        <dbReference type="EMBL" id="KUM47488.1"/>
    </source>
</evidence>